<sequence length="397" mass="44154">MGLPQPLRRASLAVILSVQPSPMDFTAATPRPDKKKTKRQLMPQSNRAAEQRVPVPSPSREQLHRAVALASLSGKSCEDIKFFAFSRRTRAGTVDTPLPITTNTTLIRKASSHFDYVLGTGFSESNVADMEAPYPSTRPSASDCYDYMSDSDLDDEDDAEGNVARSDGESTSTTQAKSELEVIVRNDNKPDIPVSREDNRERTIVKPGRVVYLEDIAYTTWKAFAFYAYFGEVAFAPLRSQHQPRPQVQDPYKAPLCSPKSMYRVAEKYNVVELKDQALASIKSSLSPHNILEEVFSSFTSVYPAVQEMELHYLYDNVKDPEVQARLPAWLETLEEGHLPKGAASIIGGLISRFISSPQIQFVDRVKEVPATVKPGMKACPNGCTTYNYTCGCGRYF</sequence>
<dbReference type="AlphaFoldDB" id="A0A5C2SKQ3"/>
<keyword evidence="3" id="KW-1185">Reference proteome</keyword>
<reference evidence="2" key="1">
    <citation type="journal article" date="2018" name="Genome Biol. Evol.">
        <title>Genomics and development of Lentinus tigrinus, a white-rot wood-decaying mushroom with dimorphic fruiting bodies.</title>
        <authorList>
            <person name="Wu B."/>
            <person name="Xu Z."/>
            <person name="Knudson A."/>
            <person name="Carlson A."/>
            <person name="Chen N."/>
            <person name="Kovaka S."/>
            <person name="LaButti K."/>
            <person name="Lipzen A."/>
            <person name="Pennachio C."/>
            <person name="Riley R."/>
            <person name="Schakwitz W."/>
            <person name="Umezawa K."/>
            <person name="Ohm R.A."/>
            <person name="Grigoriev I.V."/>
            <person name="Nagy L.G."/>
            <person name="Gibbons J."/>
            <person name="Hibbett D."/>
        </authorList>
    </citation>
    <scope>NUCLEOTIDE SEQUENCE [LARGE SCALE GENOMIC DNA]</scope>
    <source>
        <strain evidence="2">ALCF2SS1-6</strain>
    </source>
</reference>
<evidence type="ECO:0008006" key="4">
    <source>
        <dbReference type="Google" id="ProtNLM"/>
    </source>
</evidence>
<feature type="compositionally biased region" description="Acidic residues" evidence="1">
    <location>
        <begin position="149"/>
        <end position="160"/>
    </location>
</feature>
<feature type="region of interest" description="Disordered" evidence="1">
    <location>
        <begin position="23"/>
        <end position="60"/>
    </location>
</feature>
<gene>
    <name evidence="2" type="ORF">L227DRAFT_608404</name>
</gene>
<dbReference type="EMBL" id="ML122255">
    <property type="protein sequence ID" value="RPD63868.1"/>
    <property type="molecule type" value="Genomic_DNA"/>
</dbReference>
<accession>A0A5C2SKQ3</accession>
<evidence type="ECO:0000256" key="1">
    <source>
        <dbReference type="SAM" id="MobiDB-lite"/>
    </source>
</evidence>
<feature type="region of interest" description="Disordered" evidence="1">
    <location>
        <begin position="127"/>
        <end position="181"/>
    </location>
</feature>
<name>A0A5C2SKQ3_9APHY</name>
<proteinExistence type="predicted"/>
<dbReference type="Proteomes" id="UP000313359">
    <property type="component" value="Unassembled WGS sequence"/>
</dbReference>
<evidence type="ECO:0000313" key="2">
    <source>
        <dbReference type="EMBL" id="RPD63868.1"/>
    </source>
</evidence>
<dbReference type="OrthoDB" id="6359816at2759"/>
<evidence type="ECO:0000313" key="3">
    <source>
        <dbReference type="Proteomes" id="UP000313359"/>
    </source>
</evidence>
<protein>
    <recommendedName>
        <fullName evidence="4">BTB domain-containing protein</fullName>
    </recommendedName>
</protein>
<dbReference type="STRING" id="1328759.A0A5C2SKQ3"/>
<organism evidence="2 3">
    <name type="scientific">Lentinus tigrinus ALCF2SS1-6</name>
    <dbReference type="NCBI Taxonomy" id="1328759"/>
    <lineage>
        <taxon>Eukaryota</taxon>
        <taxon>Fungi</taxon>
        <taxon>Dikarya</taxon>
        <taxon>Basidiomycota</taxon>
        <taxon>Agaricomycotina</taxon>
        <taxon>Agaricomycetes</taxon>
        <taxon>Polyporales</taxon>
        <taxon>Polyporaceae</taxon>
        <taxon>Lentinus</taxon>
    </lineage>
</organism>